<accession>A0A0V8E8J5</accession>
<evidence type="ECO:0000313" key="2">
    <source>
        <dbReference type="EMBL" id="KSU22115.1"/>
    </source>
</evidence>
<dbReference type="Proteomes" id="UP000053719">
    <property type="component" value="Unassembled WGS sequence"/>
</dbReference>
<keyword evidence="1" id="KW-1133">Transmembrane helix</keyword>
<dbReference type="EMBL" id="LKLU01000037">
    <property type="protein sequence ID" value="KSU22115.1"/>
    <property type="molecule type" value="Genomic_DNA"/>
</dbReference>
<name>A0A0V8E8J5_LACLL</name>
<comment type="caution">
    <text evidence="2">The sequence shown here is derived from an EMBL/GenBank/DDBJ whole genome shotgun (WGS) entry which is preliminary data.</text>
</comment>
<dbReference type="PATRIC" id="fig|1360.114.peg.2022"/>
<dbReference type="RefSeq" id="WP_058211466.1">
    <property type="nucleotide sequence ID" value="NZ_LKLU01000037.1"/>
</dbReference>
<protein>
    <recommendedName>
        <fullName evidence="4">5-bromo-4-chloroindolyl phosphate hydrolysis protein</fullName>
    </recommendedName>
</protein>
<gene>
    <name evidence="2" type="ORF">M20_0615</name>
</gene>
<keyword evidence="1" id="KW-0472">Membrane</keyword>
<sequence length="184" mass="21073">MYYEVLLIILTIAVIIILSSRLLKKLQMKKAQLGKIRAFKKMYQLNDDELKVFETVMREAKSDILKIVGYTKKSGLSNNANLKKAINASQSIFKDLMSEPKNLIKYGDLLYKILPGLVLACEEYTDIVEGEVQSDSIQEKRLELLSVIEEFSNRTIKNWEENVNRDVNKVNISKQALEQNGLSI</sequence>
<organism evidence="2 3">
    <name type="scientific">Lactococcus lactis subsp. lactis</name>
    <name type="common">Streptococcus lactis</name>
    <dbReference type="NCBI Taxonomy" id="1360"/>
    <lineage>
        <taxon>Bacteria</taxon>
        <taxon>Bacillati</taxon>
        <taxon>Bacillota</taxon>
        <taxon>Bacilli</taxon>
        <taxon>Lactobacillales</taxon>
        <taxon>Streptococcaceae</taxon>
        <taxon>Lactococcus</taxon>
    </lineage>
</organism>
<keyword evidence="1" id="KW-0812">Transmembrane</keyword>
<feature type="transmembrane region" description="Helical" evidence="1">
    <location>
        <begin position="6"/>
        <end position="23"/>
    </location>
</feature>
<dbReference type="Pfam" id="PF10112">
    <property type="entry name" value="Halogen_Hydrol"/>
    <property type="match status" value="1"/>
</dbReference>
<evidence type="ECO:0008006" key="4">
    <source>
        <dbReference type="Google" id="ProtNLM"/>
    </source>
</evidence>
<proteinExistence type="predicted"/>
<dbReference type="AlphaFoldDB" id="A0A0V8E8J5"/>
<dbReference type="InterPro" id="IPR018770">
    <property type="entry name" value="ChloroindolylP_hydrolase"/>
</dbReference>
<reference evidence="3" key="1">
    <citation type="submission" date="2015-10" db="EMBL/GenBank/DDBJ databases">
        <title>Draft Genome Sequences of 11 Lactococcus lactis subspecies cremoris strains.</title>
        <authorList>
            <person name="Wels M."/>
            <person name="Backus L."/>
            <person name="Boekhorst J."/>
            <person name="Dijkstra A."/>
            <person name="Beerthuizen M."/>
            <person name="Kelly W."/>
            <person name="Siezen R."/>
            <person name="Bachmann H."/>
            <person name="Van Hijum S."/>
        </authorList>
    </citation>
    <scope>NUCLEOTIDE SEQUENCE [LARGE SCALE GENOMIC DNA]</scope>
    <source>
        <strain evidence="3">M20</strain>
    </source>
</reference>
<evidence type="ECO:0000313" key="3">
    <source>
        <dbReference type="Proteomes" id="UP000053719"/>
    </source>
</evidence>
<evidence type="ECO:0000256" key="1">
    <source>
        <dbReference type="SAM" id="Phobius"/>
    </source>
</evidence>